<accession>A0A926NW14</accession>
<evidence type="ECO:0000313" key="3">
    <source>
        <dbReference type="Proteomes" id="UP000598467"/>
    </source>
</evidence>
<proteinExistence type="predicted"/>
<dbReference type="Gene3D" id="1.10.150.690">
    <property type="entry name" value="DUF2063"/>
    <property type="match status" value="1"/>
</dbReference>
<feature type="domain" description="Putative DNA-binding" evidence="1">
    <location>
        <begin position="3"/>
        <end position="91"/>
    </location>
</feature>
<evidence type="ECO:0000259" key="1">
    <source>
        <dbReference type="Pfam" id="PF09836"/>
    </source>
</evidence>
<dbReference type="InterPro" id="IPR018640">
    <property type="entry name" value="DUF2063"/>
</dbReference>
<comment type="caution">
    <text evidence="2">The sequence shown here is derived from an EMBL/GenBank/DDBJ whole genome shotgun (WGS) entry which is preliminary data.</text>
</comment>
<organism evidence="2 3">
    <name type="scientific">Roseibium aggregatum</name>
    <dbReference type="NCBI Taxonomy" id="187304"/>
    <lineage>
        <taxon>Bacteria</taxon>
        <taxon>Pseudomonadati</taxon>
        <taxon>Pseudomonadota</taxon>
        <taxon>Alphaproteobacteria</taxon>
        <taxon>Hyphomicrobiales</taxon>
        <taxon>Stappiaceae</taxon>
        <taxon>Roseibium</taxon>
    </lineage>
</organism>
<dbReference type="InterPro" id="IPR044922">
    <property type="entry name" value="DUF2063_N_sf"/>
</dbReference>
<dbReference type="RefSeq" id="WP_190293116.1">
    <property type="nucleotide sequence ID" value="NZ_JABFCZ010000022.1"/>
</dbReference>
<sequence>MSSFSAALTDADLPVPDGVVGPDGKPAPKRFNVYRNNVIVSLTEALAQTYPAIERLLGEDYFKALARSFVTEHPPTSPVLLWYGAEFPDFIETFPPLRHYPYLADVARLEWAWLQAYHAEDAEPLDPQVLGSVSPERVADVRFTIHPAASCISSRWPVFSIALANRFCLEDPPAIDLEQSESVLVARPDLEVGLHPMRPGADLFFRALETHTLQEAANKALAEISEFDLSGCLSDFLSVGAFSGLGPVGAPADRST</sequence>
<protein>
    <submittedName>
        <fullName evidence="2">DUF2063 domain-containing protein</fullName>
    </submittedName>
</protein>
<reference evidence="2" key="1">
    <citation type="submission" date="2020-05" db="EMBL/GenBank/DDBJ databases">
        <title>Identification of trans-AT polyketide cluster in two marine bacteria, producers of a novel glutaramide-containing polyketide sesbanimide D and analogs.</title>
        <authorList>
            <person name="Kacar D."/>
            <person name="Rodriguez P."/>
            <person name="Canedo L."/>
            <person name="Gonzalez E."/>
            <person name="Galan B."/>
            <person name="De La Calle F."/>
            <person name="Garcia J.L."/>
        </authorList>
    </citation>
    <scope>NUCLEOTIDE SEQUENCE</scope>
    <source>
        <strain evidence="2">PHM038</strain>
    </source>
</reference>
<gene>
    <name evidence="2" type="ORF">HK439_19350</name>
</gene>
<name>A0A926NW14_9HYPH</name>
<dbReference type="Proteomes" id="UP000598467">
    <property type="component" value="Unassembled WGS sequence"/>
</dbReference>
<evidence type="ECO:0000313" key="2">
    <source>
        <dbReference type="EMBL" id="MBD1548427.1"/>
    </source>
</evidence>
<dbReference type="AlphaFoldDB" id="A0A926NW14"/>
<dbReference type="Pfam" id="PF09836">
    <property type="entry name" value="DUF2063"/>
    <property type="match status" value="1"/>
</dbReference>
<dbReference type="EMBL" id="JABFCZ010000022">
    <property type="protein sequence ID" value="MBD1548427.1"/>
    <property type="molecule type" value="Genomic_DNA"/>
</dbReference>